<dbReference type="Pfam" id="PF12802">
    <property type="entry name" value="MarR_2"/>
    <property type="match status" value="1"/>
</dbReference>
<gene>
    <name evidence="2" type="ORF">AZ34_13170</name>
</gene>
<dbReference type="Proteomes" id="UP000023268">
    <property type="component" value="Unassembled WGS sequence"/>
</dbReference>
<dbReference type="PROSITE" id="PS50995">
    <property type="entry name" value="HTH_MARR_2"/>
    <property type="match status" value="1"/>
</dbReference>
<dbReference type="AlphaFoldDB" id="A0A016XK26"/>
<dbReference type="OrthoDB" id="9815567at2"/>
<proteinExistence type="predicted"/>
<dbReference type="InterPro" id="IPR039422">
    <property type="entry name" value="MarR/SlyA-like"/>
</dbReference>
<evidence type="ECO:0000313" key="3">
    <source>
        <dbReference type="Proteomes" id="UP000023268"/>
    </source>
</evidence>
<accession>A0A016XK26</accession>
<name>A0A016XK26_9BURK</name>
<dbReference type="SMART" id="SM00347">
    <property type="entry name" value="HTH_MARR"/>
    <property type="match status" value="1"/>
</dbReference>
<dbReference type="RefSeq" id="WP_035608682.1">
    <property type="nucleotide sequence ID" value="NZ_JEMG01000001.1"/>
</dbReference>
<reference evidence="2 3" key="1">
    <citation type="submission" date="2014-02" db="EMBL/GenBank/DDBJ databases">
        <title>Draft Genome of Hylemonella gracilis isolated from the Niagara River.</title>
        <authorList>
            <person name="Pawlowski D.R."/>
            <person name="Koudelka G.B."/>
        </authorList>
    </citation>
    <scope>NUCLEOTIDE SEQUENCE [LARGE SCALE GENOMIC DNA]</scope>
    <source>
        <strain evidence="2 3">Niagara R</strain>
    </source>
</reference>
<comment type="caution">
    <text evidence="2">The sequence shown here is derived from an EMBL/GenBank/DDBJ whole genome shotgun (WGS) entry which is preliminary data.</text>
</comment>
<evidence type="ECO:0000313" key="2">
    <source>
        <dbReference type="EMBL" id="EYC51917.1"/>
    </source>
</evidence>
<dbReference type="GO" id="GO:0003700">
    <property type="term" value="F:DNA-binding transcription factor activity"/>
    <property type="evidence" value="ECO:0007669"/>
    <property type="project" value="InterPro"/>
</dbReference>
<dbReference type="GO" id="GO:0006950">
    <property type="term" value="P:response to stress"/>
    <property type="evidence" value="ECO:0007669"/>
    <property type="project" value="TreeGrafter"/>
</dbReference>
<dbReference type="EMBL" id="JEMG01000001">
    <property type="protein sequence ID" value="EYC51917.1"/>
    <property type="molecule type" value="Genomic_DNA"/>
</dbReference>
<organism evidence="2 3">
    <name type="scientific">Hylemonella gracilis str. Niagara R</name>
    <dbReference type="NCBI Taxonomy" id="1458275"/>
    <lineage>
        <taxon>Bacteria</taxon>
        <taxon>Pseudomonadati</taxon>
        <taxon>Pseudomonadota</taxon>
        <taxon>Betaproteobacteria</taxon>
        <taxon>Burkholderiales</taxon>
        <taxon>Comamonadaceae</taxon>
        <taxon>Hylemonella</taxon>
    </lineage>
</organism>
<dbReference type="PANTHER" id="PTHR33164">
    <property type="entry name" value="TRANSCRIPTIONAL REGULATOR, MARR FAMILY"/>
    <property type="match status" value="1"/>
</dbReference>
<dbReference type="InterPro" id="IPR036388">
    <property type="entry name" value="WH-like_DNA-bd_sf"/>
</dbReference>
<dbReference type="eggNOG" id="COG1846">
    <property type="taxonomic scope" value="Bacteria"/>
</dbReference>
<protein>
    <submittedName>
        <fullName evidence="2">MarR family transcriptional regulator</fullName>
    </submittedName>
</protein>
<feature type="domain" description="HTH marR-type" evidence="1">
    <location>
        <begin position="19"/>
        <end position="151"/>
    </location>
</feature>
<dbReference type="STRING" id="1458275.AZ34_13170"/>
<sequence length="161" mass="17446">MARTSTPSNAKPAVASPLESHLGFWLRFVSNHVSARFAELLATHDVTVSEWTALRTLDEQSETRHAALIDALGMTKGAASKIVTRLEAKGLAERRLAEDSARDQWLALTPKGKRLVPVLAALADANEAHFFGHLKAAERQALQAQMQALVAHHGLKSLPVS</sequence>
<dbReference type="PANTHER" id="PTHR33164:SF43">
    <property type="entry name" value="HTH-TYPE TRANSCRIPTIONAL REPRESSOR YETL"/>
    <property type="match status" value="1"/>
</dbReference>
<dbReference type="Gene3D" id="1.10.10.10">
    <property type="entry name" value="Winged helix-like DNA-binding domain superfamily/Winged helix DNA-binding domain"/>
    <property type="match status" value="1"/>
</dbReference>
<dbReference type="InterPro" id="IPR000835">
    <property type="entry name" value="HTH_MarR-typ"/>
</dbReference>
<evidence type="ECO:0000259" key="1">
    <source>
        <dbReference type="PROSITE" id="PS50995"/>
    </source>
</evidence>
<dbReference type="SUPFAM" id="SSF46785">
    <property type="entry name" value="Winged helix' DNA-binding domain"/>
    <property type="match status" value="1"/>
</dbReference>
<dbReference type="InterPro" id="IPR036390">
    <property type="entry name" value="WH_DNA-bd_sf"/>
</dbReference>